<reference evidence="1" key="1">
    <citation type="submission" date="2022-04" db="EMBL/GenBank/DDBJ databases">
        <title>Whole genome sequence of Sphaerotilus sp. FB-5.</title>
        <authorList>
            <person name="Takeda M."/>
            <person name="Narihara S."/>
            <person name="Akimoto M."/>
            <person name="Akimoto R."/>
            <person name="Nishiyashiki S."/>
            <person name="Murakami T."/>
        </authorList>
    </citation>
    <scope>NUCLEOTIDE SEQUENCE</scope>
    <source>
        <strain evidence="1">FB-5</strain>
    </source>
</reference>
<name>A0ABN6PSE3_9BURK</name>
<sequence>MTRWIQGLAEIAAGNEGYDGFVIDQFGVLHDGTTAYPGAADALAELRARGRRVIVLSNSGKRAAPNGKRLARFGVTPQHYDALITSGELTHQMLRQRDRAPFDRLGQRVLLGHPEDDAPLIEGLGLQPVEDAAEADFVLLASLPEDRSAEALLTRLAAATARRLPLLCANPDLHRLTPRGVEPSTGWLAERHAAAGAEVVWLGKPHALIYTVCREALGRWGSRHFLAIGDSLAHDIAGGLGAGYDTCFIGAGLHGRDFDACRSPAERDALLARLVTEAGAKAASVPPTPQWAMPTLRWV</sequence>
<dbReference type="EMBL" id="AP025730">
    <property type="protein sequence ID" value="BDI08071.1"/>
    <property type="molecule type" value="Genomic_DNA"/>
</dbReference>
<evidence type="ECO:0000313" key="1">
    <source>
        <dbReference type="EMBL" id="BDI08071.1"/>
    </source>
</evidence>
<dbReference type="Pfam" id="PF13242">
    <property type="entry name" value="Hydrolase_like"/>
    <property type="match status" value="1"/>
</dbReference>
<proteinExistence type="predicted"/>
<protein>
    <submittedName>
        <fullName evidence="1">Haloacid dehalogenase</fullName>
    </submittedName>
</protein>
<organism evidence="1 2">
    <name type="scientific">Sphaerotilus microaerophilus</name>
    <dbReference type="NCBI Taxonomy" id="2914710"/>
    <lineage>
        <taxon>Bacteria</taxon>
        <taxon>Pseudomonadati</taxon>
        <taxon>Pseudomonadota</taxon>
        <taxon>Betaproteobacteria</taxon>
        <taxon>Burkholderiales</taxon>
        <taxon>Sphaerotilaceae</taxon>
        <taxon>Sphaerotilus</taxon>
    </lineage>
</organism>
<dbReference type="InterPro" id="IPR006356">
    <property type="entry name" value="HAD-SF_hydro_IIA_hyp3"/>
</dbReference>
<dbReference type="RefSeq" id="WP_251971206.1">
    <property type="nucleotide sequence ID" value="NZ_AP025730.1"/>
</dbReference>
<accession>A0ABN6PSE3</accession>
<dbReference type="InterPro" id="IPR036412">
    <property type="entry name" value="HAD-like_sf"/>
</dbReference>
<gene>
    <name evidence="1" type="ORF">CATMQ487_50410</name>
</gene>
<dbReference type="Pfam" id="PF13344">
    <property type="entry name" value="Hydrolase_6"/>
    <property type="match status" value="1"/>
</dbReference>
<dbReference type="NCBIfam" id="TIGR01459">
    <property type="entry name" value="HAD-SF-IIA-hyp4"/>
    <property type="match status" value="1"/>
</dbReference>
<dbReference type="SUPFAM" id="SSF56784">
    <property type="entry name" value="HAD-like"/>
    <property type="match status" value="1"/>
</dbReference>
<dbReference type="Proteomes" id="UP001057498">
    <property type="component" value="Chromosome"/>
</dbReference>
<dbReference type="InterPro" id="IPR023214">
    <property type="entry name" value="HAD_sf"/>
</dbReference>
<dbReference type="PANTHER" id="PTHR19288:SF90">
    <property type="entry name" value="OS08G0542600 PROTEIN"/>
    <property type="match status" value="1"/>
</dbReference>
<dbReference type="NCBIfam" id="TIGR01460">
    <property type="entry name" value="HAD-SF-IIA"/>
    <property type="match status" value="1"/>
</dbReference>
<dbReference type="InterPro" id="IPR006357">
    <property type="entry name" value="HAD-SF_hydro_IIA"/>
</dbReference>
<dbReference type="Gene3D" id="3.40.50.1000">
    <property type="entry name" value="HAD superfamily/HAD-like"/>
    <property type="match status" value="2"/>
</dbReference>
<evidence type="ECO:0000313" key="2">
    <source>
        <dbReference type="Proteomes" id="UP001057498"/>
    </source>
</evidence>
<keyword evidence="2" id="KW-1185">Reference proteome</keyword>
<dbReference type="PANTHER" id="PTHR19288">
    <property type="entry name" value="4-NITROPHENYLPHOSPHATASE-RELATED"/>
    <property type="match status" value="1"/>
</dbReference>